<keyword evidence="1" id="KW-1133">Transmembrane helix</keyword>
<dbReference type="InParanoid" id="K3YNP9"/>
<dbReference type="EMBL" id="AGNK02003841">
    <property type="status" value="NOT_ANNOTATED_CDS"/>
    <property type="molecule type" value="Genomic_DNA"/>
</dbReference>
<reference evidence="3" key="1">
    <citation type="journal article" date="2012" name="Nat. Biotechnol.">
        <title>Reference genome sequence of the model plant Setaria.</title>
        <authorList>
            <person name="Bennetzen J.L."/>
            <person name="Schmutz J."/>
            <person name="Wang H."/>
            <person name="Percifield R."/>
            <person name="Hawkins J."/>
            <person name="Pontaroli A.C."/>
            <person name="Estep M."/>
            <person name="Feng L."/>
            <person name="Vaughn J.N."/>
            <person name="Grimwood J."/>
            <person name="Jenkins J."/>
            <person name="Barry K."/>
            <person name="Lindquist E."/>
            <person name="Hellsten U."/>
            <person name="Deshpande S."/>
            <person name="Wang X."/>
            <person name="Wu X."/>
            <person name="Mitros T."/>
            <person name="Triplett J."/>
            <person name="Yang X."/>
            <person name="Ye C.Y."/>
            <person name="Mauro-Herrera M."/>
            <person name="Wang L."/>
            <person name="Li P."/>
            <person name="Sharma M."/>
            <person name="Sharma R."/>
            <person name="Ronald P.C."/>
            <person name="Panaud O."/>
            <person name="Kellogg E.A."/>
            <person name="Brutnell T.P."/>
            <person name="Doust A.N."/>
            <person name="Tuskan G.A."/>
            <person name="Rokhsar D."/>
            <person name="Devos K.M."/>
        </authorList>
    </citation>
    <scope>NUCLEOTIDE SEQUENCE [LARGE SCALE GENOMIC DNA]</scope>
    <source>
        <strain evidence="3">cv. Yugu1</strain>
    </source>
</reference>
<dbReference type="Proteomes" id="UP000004995">
    <property type="component" value="Unassembled WGS sequence"/>
</dbReference>
<evidence type="ECO:0000313" key="2">
    <source>
        <dbReference type="EnsemblPlants" id="KQL01782"/>
    </source>
</evidence>
<proteinExistence type="predicted"/>
<evidence type="ECO:0000313" key="3">
    <source>
        <dbReference type="Proteomes" id="UP000004995"/>
    </source>
</evidence>
<name>K3YNP9_SETIT</name>
<keyword evidence="1" id="KW-0472">Membrane</keyword>
<accession>K3YNP9</accession>
<protein>
    <submittedName>
        <fullName evidence="2">Uncharacterized protein</fullName>
    </submittedName>
</protein>
<dbReference type="AlphaFoldDB" id="K3YNP9"/>
<dbReference type="EnsemblPlants" id="KQL01782">
    <property type="protein sequence ID" value="KQL01782"/>
    <property type="gene ID" value="SETIT_015891mg"/>
</dbReference>
<dbReference type="Gramene" id="KQL01782">
    <property type="protein sequence ID" value="KQL01782"/>
    <property type="gene ID" value="SETIT_015891mg"/>
</dbReference>
<feature type="transmembrane region" description="Helical" evidence="1">
    <location>
        <begin position="12"/>
        <end position="35"/>
    </location>
</feature>
<organism evidence="2 3">
    <name type="scientific">Setaria italica</name>
    <name type="common">Foxtail millet</name>
    <name type="synonym">Panicum italicum</name>
    <dbReference type="NCBI Taxonomy" id="4555"/>
    <lineage>
        <taxon>Eukaryota</taxon>
        <taxon>Viridiplantae</taxon>
        <taxon>Streptophyta</taxon>
        <taxon>Embryophyta</taxon>
        <taxon>Tracheophyta</taxon>
        <taxon>Spermatophyta</taxon>
        <taxon>Magnoliopsida</taxon>
        <taxon>Liliopsida</taxon>
        <taxon>Poales</taxon>
        <taxon>Poaceae</taxon>
        <taxon>PACMAD clade</taxon>
        <taxon>Panicoideae</taxon>
        <taxon>Panicodae</taxon>
        <taxon>Paniceae</taxon>
        <taxon>Cenchrinae</taxon>
        <taxon>Setaria</taxon>
    </lineage>
</organism>
<evidence type="ECO:0000256" key="1">
    <source>
        <dbReference type="SAM" id="Phobius"/>
    </source>
</evidence>
<sequence length="89" mass="9819">MALHLHSDDTGFYARAAIAWLLSACLAAAILMGWIRGQGFRARTVHLATLFYTTWLSRDALKLHLAHGILPESRRQCRGPVVPGVLLVP</sequence>
<dbReference type="HOGENOM" id="CLU_2458989_0_0_1"/>
<reference evidence="2" key="2">
    <citation type="submission" date="2018-08" db="UniProtKB">
        <authorList>
            <consortium name="EnsemblPlants"/>
        </authorList>
    </citation>
    <scope>IDENTIFICATION</scope>
    <source>
        <strain evidence="2">Yugu1</strain>
    </source>
</reference>
<keyword evidence="1" id="KW-0812">Transmembrane</keyword>
<keyword evidence="3" id="KW-1185">Reference proteome</keyword>